<proteinExistence type="predicted"/>
<keyword evidence="3" id="KW-1185">Reference proteome</keyword>
<evidence type="ECO:0000313" key="3">
    <source>
        <dbReference type="Proteomes" id="UP000525652"/>
    </source>
</evidence>
<protein>
    <submittedName>
        <fullName evidence="2">Peptide transporter</fullName>
    </submittedName>
</protein>
<feature type="transmembrane region" description="Helical" evidence="1">
    <location>
        <begin position="604"/>
        <end position="632"/>
    </location>
</feature>
<keyword evidence="1" id="KW-0472">Membrane</keyword>
<dbReference type="RefSeq" id="WP_185693210.1">
    <property type="nucleotide sequence ID" value="NZ_JACHVA010000099.1"/>
</dbReference>
<sequence length="703" mass="77127">MRKIDKELDQYRNLLDSPTEFRDGFGWSTVVGIFFCGLVMMPGSIYLGLMTGGDMTSAATWVTVILFSQVARRAMKPLSKQNLVTLLYATRFMMTGYLLMPGGPIGPLIFRAFLVNSDAVREQGMGNAFPSWWVPSPDSPALIERNLLHSDWMIPIGLVAFIMIISVVKKYTIGYFFYRLTSDIEKLPFPLAPIQAQGAMAMAEEDSGKKKKSFLKRFGKAKSAITGDDNESEDSDENSGKTFSKWRLFSLGAILGIAFGVILVGVPAITGLILEEPVFLIPQPFVDLTNVTEGFLPAAPIGATLDLGILLIGFVIPFWAVIGTAIAIFVTFLINPLLYHFGVLTTWQPGMDTVNTQFSNHVDFWLSFSIGTALGIAVVSIYSVIRAFVTTARERKKQKDGAPEDLWATPEGRGDYPLWMAAVGYVLAATAMIYVAHLLIPQLPLIFLILFSFVYVPLMSYVNARLSGISGQDVEIPFIREGSFILSGAKGIDIWLAPVPTENYGGIAQALRVNELTGVSMWSLVKAEAVAIPVLFGCSILFWAFIWKTNEVPSSFFPTAEIRWELLSKEHTLLYSSTFVPEGQNPEDVDIRDSQFMKAIKPEIIGGSAIGTVVVFALLSVFGLPVLLIYGFIRGIGQLPHYLVLELVGAIIGRYYFQKKFGANNFLRMAPTIVAGYFTGVGLIGMGAIAMNLIKQAVTGAPF</sequence>
<feature type="transmembrane region" description="Helical" evidence="1">
    <location>
        <begin position="669"/>
        <end position="694"/>
    </location>
</feature>
<reference evidence="2 3" key="1">
    <citation type="submission" date="2020-07" db="EMBL/GenBank/DDBJ databases">
        <authorList>
            <person name="Feng X."/>
        </authorList>
    </citation>
    <scope>NUCLEOTIDE SEQUENCE [LARGE SCALE GENOMIC DNA]</scope>
    <source>
        <strain evidence="2 3">JCM14086</strain>
    </source>
</reference>
<feature type="transmembrane region" description="Helical" evidence="1">
    <location>
        <begin position="443"/>
        <end position="462"/>
    </location>
</feature>
<feature type="transmembrane region" description="Helical" evidence="1">
    <location>
        <begin position="639"/>
        <end position="657"/>
    </location>
</feature>
<feature type="transmembrane region" description="Helical" evidence="1">
    <location>
        <begin position="294"/>
        <end position="319"/>
    </location>
</feature>
<feature type="transmembrane region" description="Helical" evidence="1">
    <location>
        <begin position="326"/>
        <end position="344"/>
    </location>
</feature>
<feature type="transmembrane region" description="Helical" evidence="1">
    <location>
        <begin position="25"/>
        <end position="49"/>
    </location>
</feature>
<feature type="transmembrane region" description="Helical" evidence="1">
    <location>
        <begin position="416"/>
        <end position="437"/>
    </location>
</feature>
<dbReference type="Proteomes" id="UP000525652">
    <property type="component" value="Unassembled WGS sequence"/>
</dbReference>
<dbReference type="EMBL" id="JACHVA010000099">
    <property type="protein sequence ID" value="MBC2602539.1"/>
    <property type="molecule type" value="Genomic_DNA"/>
</dbReference>
<comment type="caution">
    <text evidence="2">The sequence shown here is derived from an EMBL/GenBank/DDBJ whole genome shotgun (WGS) entry which is preliminary data.</text>
</comment>
<feature type="transmembrane region" description="Helical" evidence="1">
    <location>
        <begin position="152"/>
        <end position="178"/>
    </location>
</feature>
<keyword evidence="1" id="KW-1133">Transmembrane helix</keyword>
<feature type="transmembrane region" description="Helical" evidence="1">
    <location>
        <begin position="529"/>
        <end position="547"/>
    </location>
</feature>
<feature type="transmembrane region" description="Helical" evidence="1">
    <location>
        <begin position="364"/>
        <end position="389"/>
    </location>
</feature>
<feature type="transmembrane region" description="Helical" evidence="1">
    <location>
        <begin position="83"/>
        <end position="100"/>
    </location>
</feature>
<feature type="transmembrane region" description="Helical" evidence="1">
    <location>
        <begin position="55"/>
        <end position="71"/>
    </location>
</feature>
<feature type="transmembrane region" description="Helical" evidence="1">
    <location>
        <begin position="248"/>
        <end position="274"/>
    </location>
</feature>
<keyword evidence="1" id="KW-0812">Transmembrane</keyword>
<dbReference type="AlphaFoldDB" id="A0A7X1E4X9"/>
<organism evidence="2 3">
    <name type="scientific">Puniceicoccus vermicola</name>
    <dbReference type="NCBI Taxonomy" id="388746"/>
    <lineage>
        <taxon>Bacteria</taxon>
        <taxon>Pseudomonadati</taxon>
        <taxon>Verrucomicrobiota</taxon>
        <taxon>Opitutia</taxon>
        <taxon>Puniceicoccales</taxon>
        <taxon>Puniceicoccaceae</taxon>
        <taxon>Puniceicoccus</taxon>
    </lineage>
</organism>
<name>A0A7X1E4X9_9BACT</name>
<accession>A0A7X1E4X9</accession>
<evidence type="ECO:0000256" key="1">
    <source>
        <dbReference type="SAM" id="Phobius"/>
    </source>
</evidence>
<gene>
    <name evidence="2" type="ORF">H5P30_12210</name>
</gene>
<evidence type="ECO:0000313" key="2">
    <source>
        <dbReference type="EMBL" id="MBC2602539.1"/>
    </source>
</evidence>